<dbReference type="SUPFAM" id="SSF81340">
    <property type="entry name" value="Clc chloride channel"/>
    <property type="match status" value="1"/>
</dbReference>
<evidence type="ECO:0000256" key="3">
    <source>
        <dbReference type="ARBA" id="ARBA00022692"/>
    </source>
</evidence>
<dbReference type="InterPro" id="IPR050368">
    <property type="entry name" value="ClC-type_chloride_channel"/>
</dbReference>
<sequence length="435" mass="44058">MDQPNVTGDGDVPLTPRFWLMVVFTGIGAGLFGIALMLLLFAVADLAYGSGAGTGNFEAAVAGASWVGRVVPLLVAGVIAGVGWYLLRGYVPGRSDVDDTVWTGDGRLGVRRSLGTSVLSEIVVGLGASLGREAAPKLMGGVCGSVLAGWSGLSTPQRRLLVACGAGAGLAAVYNVPLGGALFTAEVLVGAIRLPVMLPALACSTVATLTAWLVLPSGPVYVGLPVQPFTLITLVWSLPAGIVVGTAAVLFVRLVAWVSHRQPKGRWQLVAPLGAFAVLAALGLVLPQLYGNGKDLAEQAFNGVGPVWLPALLFVLKPLVTAMCLGSGASGGLFTPALATGATLGAALGALWTLLWPGADLGAFALIGAAAMIGAGMQAPLAGLVIVLELTDVGLGLLPPMMVATLLATAIARWIDGYSIYSARLAERITPVGGA</sequence>
<keyword evidence="2" id="KW-0813">Transport</keyword>
<comment type="caution">
    <text evidence="11">The sequence shown here is derived from an EMBL/GenBank/DDBJ whole genome shotgun (WGS) entry which is preliminary data.</text>
</comment>
<evidence type="ECO:0000313" key="11">
    <source>
        <dbReference type="EMBL" id="GAA4539988.1"/>
    </source>
</evidence>
<evidence type="ECO:0000256" key="6">
    <source>
        <dbReference type="ARBA" id="ARBA00023136"/>
    </source>
</evidence>
<evidence type="ECO:0000256" key="7">
    <source>
        <dbReference type="ARBA" id="ARBA00023173"/>
    </source>
</evidence>
<organism evidence="11 12">
    <name type="scientific">Pseudonocardia xishanensis</name>
    <dbReference type="NCBI Taxonomy" id="630995"/>
    <lineage>
        <taxon>Bacteria</taxon>
        <taxon>Bacillati</taxon>
        <taxon>Actinomycetota</taxon>
        <taxon>Actinomycetes</taxon>
        <taxon>Pseudonocardiales</taxon>
        <taxon>Pseudonocardiaceae</taxon>
        <taxon>Pseudonocardia</taxon>
    </lineage>
</organism>
<feature type="transmembrane region" description="Helical" evidence="10">
    <location>
        <begin position="18"/>
        <end position="48"/>
    </location>
</feature>
<feature type="transmembrane region" description="Helical" evidence="10">
    <location>
        <begin position="395"/>
        <end position="415"/>
    </location>
</feature>
<feature type="transmembrane region" description="Helical" evidence="10">
    <location>
        <begin position="160"/>
        <end position="184"/>
    </location>
</feature>
<evidence type="ECO:0000256" key="1">
    <source>
        <dbReference type="ARBA" id="ARBA00004141"/>
    </source>
</evidence>
<dbReference type="PANTHER" id="PTHR43427">
    <property type="entry name" value="CHLORIDE CHANNEL PROTEIN CLC-E"/>
    <property type="match status" value="1"/>
</dbReference>
<dbReference type="Gene3D" id="1.10.3080.10">
    <property type="entry name" value="Clc chloride channel"/>
    <property type="match status" value="1"/>
</dbReference>
<keyword evidence="8" id="KW-0868">Chloride</keyword>
<keyword evidence="12" id="KW-1185">Reference proteome</keyword>
<keyword evidence="3 10" id="KW-0812">Transmembrane</keyword>
<gene>
    <name evidence="11" type="ORF">GCM10023175_12110</name>
</gene>
<keyword evidence="9" id="KW-0407">Ion channel</keyword>
<protein>
    <submittedName>
        <fullName evidence="11">Chloride channel protein</fullName>
    </submittedName>
</protein>
<evidence type="ECO:0000256" key="5">
    <source>
        <dbReference type="ARBA" id="ARBA00023065"/>
    </source>
</evidence>
<feature type="transmembrane region" description="Helical" evidence="10">
    <location>
        <begin position="196"/>
        <end position="215"/>
    </location>
</feature>
<name>A0ABP8RIR1_9PSEU</name>
<keyword evidence="6 10" id="KW-0472">Membrane</keyword>
<dbReference type="Proteomes" id="UP001501598">
    <property type="component" value="Unassembled WGS sequence"/>
</dbReference>
<feature type="transmembrane region" description="Helical" evidence="10">
    <location>
        <begin position="361"/>
        <end position="388"/>
    </location>
</feature>
<feature type="transmembrane region" description="Helical" evidence="10">
    <location>
        <begin position="60"/>
        <end position="87"/>
    </location>
</feature>
<keyword evidence="4 10" id="KW-1133">Transmembrane helix</keyword>
<dbReference type="Pfam" id="PF00654">
    <property type="entry name" value="Voltage_CLC"/>
    <property type="match status" value="1"/>
</dbReference>
<feature type="transmembrane region" description="Helical" evidence="10">
    <location>
        <begin position="307"/>
        <end position="326"/>
    </location>
</feature>
<evidence type="ECO:0000256" key="2">
    <source>
        <dbReference type="ARBA" id="ARBA00022448"/>
    </source>
</evidence>
<keyword evidence="5" id="KW-0406">Ion transport</keyword>
<dbReference type="PRINTS" id="PR00762">
    <property type="entry name" value="CLCHANNEL"/>
</dbReference>
<proteinExistence type="predicted"/>
<accession>A0ABP8RIR1</accession>
<evidence type="ECO:0000256" key="4">
    <source>
        <dbReference type="ARBA" id="ARBA00022989"/>
    </source>
</evidence>
<dbReference type="InterPro" id="IPR001807">
    <property type="entry name" value="ClC"/>
</dbReference>
<evidence type="ECO:0000256" key="8">
    <source>
        <dbReference type="ARBA" id="ARBA00023214"/>
    </source>
</evidence>
<evidence type="ECO:0000256" key="10">
    <source>
        <dbReference type="SAM" id="Phobius"/>
    </source>
</evidence>
<comment type="subcellular location">
    <subcellularLocation>
        <location evidence="1">Membrane</location>
        <topology evidence="1">Multi-pass membrane protein</topology>
    </subcellularLocation>
</comment>
<dbReference type="InterPro" id="IPR014743">
    <property type="entry name" value="Cl-channel_core"/>
</dbReference>
<evidence type="ECO:0000256" key="9">
    <source>
        <dbReference type="ARBA" id="ARBA00023303"/>
    </source>
</evidence>
<evidence type="ECO:0000313" key="12">
    <source>
        <dbReference type="Proteomes" id="UP001501598"/>
    </source>
</evidence>
<dbReference type="PANTHER" id="PTHR43427:SF6">
    <property type="entry name" value="CHLORIDE CHANNEL PROTEIN CLC-E"/>
    <property type="match status" value="1"/>
</dbReference>
<feature type="transmembrane region" description="Helical" evidence="10">
    <location>
        <begin position="333"/>
        <end position="355"/>
    </location>
</feature>
<feature type="transmembrane region" description="Helical" evidence="10">
    <location>
        <begin position="269"/>
        <end position="287"/>
    </location>
</feature>
<keyword evidence="7" id="KW-0869">Chloride channel</keyword>
<feature type="transmembrane region" description="Helical" evidence="10">
    <location>
        <begin position="235"/>
        <end position="257"/>
    </location>
</feature>
<dbReference type="EMBL" id="BAABGT010000017">
    <property type="protein sequence ID" value="GAA4539988.1"/>
    <property type="molecule type" value="Genomic_DNA"/>
</dbReference>
<reference evidence="12" key="1">
    <citation type="journal article" date="2019" name="Int. J. Syst. Evol. Microbiol.">
        <title>The Global Catalogue of Microorganisms (GCM) 10K type strain sequencing project: providing services to taxonomists for standard genome sequencing and annotation.</title>
        <authorList>
            <consortium name="The Broad Institute Genomics Platform"/>
            <consortium name="The Broad Institute Genome Sequencing Center for Infectious Disease"/>
            <person name="Wu L."/>
            <person name="Ma J."/>
        </authorList>
    </citation>
    <scope>NUCLEOTIDE SEQUENCE [LARGE SCALE GENOMIC DNA]</scope>
    <source>
        <strain evidence="12">JCM 17906</strain>
    </source>
</reference>